<keyword evidence="3 11" id="KW-0812">Transmembrane</keyword>
<dbReference type="EMBL" id="CAXAMM010011114">
    <property type="protein sequence ID" value="CAK9025319.1"/>
    <property type="molecule type" value="Genomic_DNA"/>
</dbReference>
<evidence type="ECO:0000256" key="7">
    <source>
        <dbReference type="ARBA" id="ARBA00047693"/>
    </source>
</evidence>
<sequence length="202" mass="21633">MSVAFVAPQASLAKLEATSDYTRYQNRGKNAFVSGYDGSDASVNHALTSMAAMFVVVGGVRWRERRQRVTLRRAGGGPSTAVVGSPQETYQELVDKSEYLRDQHWTKTFHAGFMGGAYVGMAGLLSLVIGGNMASEFITQKAVFAALFPINLLLVLTTGGQLFTGNSATMAIGVYEKKCTTKDRICSAIGRSPILPTFSAAC</sequence>
<reference evidence="12 13" key="1">
    <citation type="submission" date="2024-02" db="EMBL/GenBank/DDBJ databases">
        <authorList>
            <person name="Chen Y."/>
            <person name="Shah S."/>
            <person name="Dougan E. K."/>
            <person name="Thang M."/>
            <person name="Chan C."/>
        </authorList>
    </citation>
    <scope>NUCLEOTIDE SEQUENCE [LARGE SCALE GENOMIC DNA]</scope>
</reference>
<evidence type="ECO:0000256" key="1">
    <source>
        <dbReference type="ARBA" id="ARBA00004651"/>
    </source>
</evidence>
<comment type="catalytic activity">
    <reaction evidence="9">
        <text>acetate(out) + H(+)(out) = acetate(in) + H(+)(in)</text>
        <dbReference type="Rhea" id="RHEA:71803"/>
        <dbReference type="ChEBI" id="CHEBI:15378"/>
        <dbReference type="ChEBI" id="CHEBI:30089"/>
    </reaction>
</comment>
<comment type="caution">
    <text evidence="12">The sequence shown here is derived from an EMBL/GenBank/DDBJ whole genome shotgun (WGS) entry which is preliminary data.</text>
</comment>
<comment type="catalytic activity">
    <reaction evidence="7">
        <text>pyruvate(out) + H(+)(out) = pyruvate(in) + H(+)(in)</text>
        <dbReference type="Rhea" id="RHEA:64720"/>
        <dbReference type="ChEBI" id="CHEBI:15361"/>
        <dbReference type="ChEBI" id="CHEBI:15378"/>
    </reaction>
</comment>
<evidence type="ECO:0000256" key="8">
    <source>
        <dbReference type="ARBA" id="ARBA00049016"/>
    </source>
</evidence>
<feature type="transmembrane region" description="Helical" evidence="11">
    <location>
        <begin position="41"/>
        <end position="62"/>
    </location>
</feature>
<dbReference type="Proteomes" id="UP001642464">
    <property type="component" value="Unassembled WGS sequence"/>
</dbReference>
<keyword evidence="4 11" id="KW-1133">Transmembrane helix</keyword>
<evidence type="ECO:0000256" key="2">
    <source>
        <dbReference type="ARBA" id="ARBA00011255"/>
    </source>
</evidence>
<evidence type="ECO:0000256" key="5">
    <source>
        <dbReference type="ARBA" id="ARBA00023136"/>
    </source>
</evidence>
<dbReference type="InterPro" id="IPR023271">
    <property type="entry name" value="Aquaporin-like"/>
</dbReference>
<gene>
    <name evidence="12" type="ORF">SCF082_LOCUS17033</name>
</gene>
<evidence type="ECO:0000313" key="13">
    <source>
        <dbReference type="Proteomes" id="UP001642464"/>
    </source>
</evidence>
<dbReference type="PANTHER" id="PTHR30520:SF6">
    <property type="entry name" value="FORMATE_NITRATE FAMILY TRANSPORTER (EUROFUNG)"/>
    <property type="match status" value="1"/>
</dbReference>
<dbReference type="Pfam" id="PF01226">
    <property type="entry name" value="Form_Nir_trans"/>
    <property type="match status" value="1"/>
</dbReference>
<comment type="subunit">
    <text evidence="2">Homopentamer.</text>
</comment>
<feature type="transmembrane region" description="Helical" evidence="11">
    <location>
        <begin position="142"/>
        <end position="163"/>
    </location>
</feature>
<feature type="transmembrane region" description="Helical" evidence="11">
    <location>
        <begin position="109"/>
        <end position="130"/>
    </location>
</feature>
<comment type="catalytic activity">
    <reaction evidence="6">
        <text>(S)-lactate(in) + H(+)(in) = (S)-lactate(out) + H(+)(out)</text>
        <dbReference type="Rhea" id="RHEA:29415"/>
        <dbReference type="ChEBI" id="CHEBI:15378"/>
        <dbReference type="ChEBI" id="CHEBI:16651"/>
    </reaction>
</comment>
<dbReference type="InterPro" id="IPR000292">
    <property type="entry name" value="For/NO2_transpt"/>
</dbReference>
<protein>
    <submittedName>
        <fullName evidence="12">Probable formate transporter</fullName>
    </submittedName>
</protein>
<keyword evidence="13" id="KW-1185">Reference proteome</keyword>
<keyword evidence="5 11" id="KW-0472">Membrane</keyword>
<accession>A0ABP0KES3</accession>
<evidence type="ECO:0000256" key="6">
    <source>
        <dbReference type="ARBA" id="ARBA00034245"/>
    </source>
</evidence>
<dbReference type="Gene3D" id="1.20.1080.10">
    <property type="entry name" value="Glycerol uptake facilitator protein"/>
    <property type="match status" value="1"/>
</dbReference>
<evidence type="ECO:0000256" key="11">
    <source>
        <dbReference type="SAM" id="Phobius"/>
    </source>
</evidence>
<evidence type="ECO:0000256" key="9">
    <source>
        <dbReference type="ARBA" id="ARBA00049088"/>
    </source>
</evidence>
<proteinExistence type="inferred from homology"/>
<name>A0ABP0KES3_9DINO</name>
<evidence type="ECO:0000313" key="12">
    <source>
        <dbReference type="EMBL" id="CAK9025319.1"/>
    </source>
</evidence>
<evidence type="ECO:0000256" key="3">
    <source>
        <dbReference type="ARBA" id="ARBA00022692"/>
    </source>
</evidence>
<organism evidence="12 13">
    <name type="scientific">Durusdinium trenchii</name>
    <dbReference type="NCBI Taxonomy" id="1381693"/>
    <lineage>
        <taxon>Eukaryota</taxon>
        <taxon>Sar</taxon>
        <taxon>Alveolata</taxon>
        <taxon>Dinophyceae</taxon>
        <taxon>Suessiales</taxon>
        <taxon>Symbiodiniaceae</taxon>
        <taxon>Durusdinium</taxon>
    </lineage>
</organism>
<comment type="similarity">
    <text evidence="10">Belongs to the FNT transporter (TC 1.A.16) family.</text>
</comment>
<comment type="catalytic activity">
    <reaction evidence="8">
        <text>formate(in) + H(+)(in) = formate(out) + H(+)(out)</text>
        <dbReference type="Rhea" id="RHEA:80887"/>
        <dbReference type="ChEBI" id="CHEBI:15378"/>
        <dbReference type="ChEBI" id="CHEBI:15740"/>
    </reaction>
</comment>
<dbReference type="PANTHER" id="PTHR30520">
    <property type="entry name" value="FORMATE TRANSPORTER-RELATED"/>
    <property type="match status" value="1"/>
</dbReference>
<comment type="subcellular location">
    <subcellularLocation>
        <location evidence="1">Cell membrane</location>
        <topology evidence="1">Multi-pass membrane protein</topology>
    </subcellularLocation>
</comment>
<evidence type="ECO:0000256" key="4">
    <source>
        <dbReference type="ARBA" id="ARBA00022989"/>
    </source>
</evidence>
<evidence type="ECO:0000256" key="10">
    <source>
        <dbReference type="ARBA" id="ARBA00049660"/>
    </source>
</evidence>